<evidence type="ECO:0000256" key="8">
    <source>
        <dbReference type="ARBA" id="ARBA00023136"/>
    </source>
</evidence>
<dbReference type="EC" id="2.4.1.-" evidence="9"/>
<evidence type="ECO:0000256" key="4">
    <source>
        <dbReference type="ARBA" id="ARBA00022692"/>
    </source>
</evidence>
<keyword evidence="3 9" id="KW-0808">Transferase</keyword>
<dbReference type="InterPro" id="IPR008428">
    <property type="entry name" value="Chond_GalNAc"/>
</dbReference>
<dbReference type="EMBL" id="CAWYQH010000163">
    <property type="protein sequence ID" value="CAK8697459.1"/>
    <property type="molecule type" value="Genomic_DNA"/>
</dbReference>
<dbReference type="SUPFAM" id="SSF53448">
    <property type="entry name" value="Nucleotide-diphospho-sugar transferases"/>
    <property type="match status" value="2"/>
</dbReference>
<feature type="transmembrane region" description="Helical" evidence="9">
    <location>
        <begin position="20"/>
        <end position="40"/>
    </location>
</feature>
<evidence type="ECO:0000256" key="5">
    <source>
        <dbReference type="ARBA" id="ARBA00022968"/>
    </source>
</evidence>
<reference evidence="11 12" key="1">
    <citation type="submission" date="2024-02" db="EMBL/GenBank/DDBJ databases">
        <authorList>
            <person name="Daric V."/>
            <person name="Darras S."/>
        </authorList>
    </citation>
    <scope>NUCLEOTIDE SEQUENCE [LARGE SCALE GENOMIC DNA]</scope>
</reference>
<proteinExistence type="inferred from homology"/>
<dbReference type="InterPro" id="IPR051227">
    <property type="entry name" value="CS_glycosyltransferase"/>
</dbReference>
<dbReference type="Gene3D" id="3.90.550.10">
    <property type="entry name" value="Spore Coat Polysaccharide Biosynthesis Protein SpsA, Chain A"/>
    <property type="match status" value="1"/>
</dbReference>
<dbReference type="Pfam" id="PF05679">
    <property type="entry name" value="CHGN"/>
    <property type="match status" value="1"/>
</dbReference>
<comment type="similarity">
    <text evidence="2 9">Belongs to the chondroitin N-acetylgalactosaminyltransferase family.</text>
</comment>
<evidence type="ECO:0000256" key="2">
    <source>
        <dbReference type="ARBA" id="ARBA00009239"/>
    </source>
</evidence>
<keyword evidence="10" id="KW-0175">Coiled coil</keyword>
<dbReference type="PANTHER" id="PTHR12369:SF11">
    <property type="entry name" value="HEXOSYLTRANSFERASE"/>
    <property type="match status" value="1"/>
</dbReference>
<evidence type="ECO:0000256" key="6">
    <source>
        <dbReference type="ARBA" id="ARBA00022989"/>
    </source>
</evidence>
<keyword evidence="6 9" id="KW-1133">Transmembrane helix</keyword>
<evidence type="ECO:0000256" key="3">
    <source>
        <dbReference type="ARBA" id="ARBA00022679"/>
    </source>
</evidence>
<evidence type="ECO:0000256" key="10">
    <source>
        <dbReference type="SAM" id="Coils"/>
    </source>
</evidence>
<comment type="subcellular location">
    <subcellularLocation>
        <location evidence="1 9">Golgi apparatus</location>
        <location evidence="1 9">Golgi stack membrane</location>
        <topology evidence="1 9">Single-pass type II membrane protein</topology>
    </subcellularLocation>
</comment>
<protein>
    <recommendedName>
        <fullName evidence="9">Hexosyltransferase</fullName>
        <ecNumber evidence="9">2.4.1.-</ecNumber>
    </recommendedName>
</protein>
<evidence type="ECO:0000256" key="1">
    <source>
        <dbReference type="ARBA" id="ARBA00004447"/>
    </source>
</evidence>
<evidence type="ECO:0000313" key="12">
    <source>
        <dbReference type="Proteomes" id="UP001642483"/>
    </source>
</evidence>
<keyword evidence="12" id="KW-1185">Reference proteome</keyword>
<sequence length="758" mass="87556">MTFLRRRFCCRKFQIKRVTILLKFLVGYLLGFWSCDKMLLDSNCDGERSSQTTTHSHARIFVGMMSMDKYLNSRVKAAVDTWMKRAEITVAVFANNNGTLNSRNERVTILENGVPVIQLAGVTDYVYPPQKKSFAMLNYLYAEHINDYDWFVRLDDDAFVNGEYLNLLLNSINSSKPFYLGGVGFGKHQEDYMEYDENYCMGGPGMVFSRGLLRKIGPKLSDCLLNLLTEHEDLELGRCVFKLGGVKCATNWQMRELFFQNFYKGGYAPNIKHISPHKIDTGVIFHANKEPEYQYNFQKLLLQRRIVLKLDYISHRQKEIRRVTWPEKDTENPAVNVNENIRWSALVGDTSFGSSERVLSRGTHSTLKARLAANTMEFIRSMENNRDVPHGKLSSVKHLHSYRTLNGNLSMDIISWFEGSYQPSSTAYADLNYPTRTLNVHQRQYICNSVHFLHEPYEVNVSAVNNRTIERYLWLSLMPSSSIPSKPLRSEDDTTINFVTTLSGRASNFLRFIENFETTFLKRGENVNLFVTLFEQSANSAAFATEIIENLQQKYLELKLQILLLNTTFKFSRGVGLQAASKQINNPNEILFFCDIDLIFRPEILTRIRRNVQQGHRVYYPVFFSQYDPKIVYADKGSPLSHFHFDDISGFWRYFSFGMFAIYKSDFEKTGGFDTSIHGWGLEDLKMVAEVQKAGLDIFQSTEPAQVHIYHDKFCDPKTTPKQFEDCKKSRATHFGSKSFLYFLYKFSSNLANELGHS</sequence>
<name>A0ABP0H386_CLALP</name>
<gene>
    <name evidence="11" type="ORF">CVLEPA_LOCUS30680</name>
</gene>
<keyword evidence="5 9" id="KW-0735">Signal-anchor</keyword>
<dbReference type="InterPro" id="IPR029044">
    <property type="entry name" value="Nucleotide-diphossugar_trans"/>
</dbReference>
<evidence type="ECO:0000256" key="7">
    <source>
        <dbReference type="ARBA" id="ARBA00023034"/>
    </source>
</evidence>
<dbReference type="Gene3D" id="3.90.550.50">
    <property type="match status" value="1"/>
</dbReference>
<dbReference type="PANTHER" id="PTHR12369">
    <property type="entry name" value="CHONDROITIN SYNTHASE"/>
    <property type="match status" value="1"/>
</dbReference>
<keyword evidence="4 9" id="KW-0812">Transmembrane</keyword>
<evidence type="ECO:0000256" key="9">
    <source>
        <dbReference type="RuleBase" id="RU364016"/>
    </source>
</evidence>
<keyword evidence="7 9" id="KW-0333">Golgi apparatus</keyword>
<organism evidence="11 12">
    <name type="scientific">Clavelina lepadiformis</name>
    <name type="common">Light-bulb sea squirt</name>
    <name type="synonym">Ascidia lepadiformis</name>
    <dbReference type="NCBI Taxonomy" id="159417"/>
    <lineage>
        <taxon>Eukaryota</taxon>
        <taxon>Metazoa</taxon>
        <taxon>Chordata</taxon>
        <taxon>Tunicata</taxon>
        <taxon>Ascidiacea</taxon>
        <taxon>Aplousobranchia</taxon>
        <taxon>Clavelinidae</taxon>
        <taxon>Clavelina</taxon>
    </lineage>
</organism>
<comment type="caution">
    <text evidence="11">The sequence shown here is derived from an EMBL/GenBank/DDBJ whole genome shotgun (WGS) entry which is preliminary data.</text>
</comment>
<accession>A0ABP0H386</accession>
<keyword evidence="8 9" id="KW-0472">Membrane</keyword>
<dbReference type="Proteomes" id="UP001642483">
    <property type="component" value="Unassembled WGS sequence"/>
</dbReference>
<feature type="coiled-coil region" evidence="10">
    <location>
        <begin position="541"/>
        <end position="568"/>
    </location>
</feature>
<evidence type="ECO:0000313" key="11">
    <source>
        <dbReference type="EMBL" id="CAK8697459.1"/>
    </source>
</evidence>